<evidence type="ECO:0000256" key="7">
    <source>
        <dbReference type="ARBA" id="ARBA00023042"/>
    </source>
</evidence>
<dbReference type="Gene3D" id="2.160.20.80">
    <property type="entry name" value="E3 ubiquitin-protein ligase SopA"/>
    <property type="match status" value="1"/>
</dbReference>
<dbReference type="SUPFAM" id="SSF50249">
    <property type="entry name" value="Nucleic acid-binding proteins"/>
    <property type="match status" value="1"/>
</dbReference>
<evidence type="ECO:0000256" key="11">
    <source>
        <dbReference type="SAM" id="MobiDB-lite"/>
    </source>
</evidence>
<keyword evidence="8" id="KW-0342">GTP-binding</keyword>
<feature type="region of interest" description="Disordered" evidence="11">
    <location>
        <begin position="382"/>
        <end position="402"/>
    </location>
</feature>
<dbReference type="Pfam" id="PF01331">
    <property type="entry name" value="mRNA_cap_enzyme"/>
    <property type="match status" value="2"/>
</dbReference>
<dbReference type="GO" id="GO:0005525">
    <property type="term" value="F:GTP binding"/>
    <property type="evidence" value="ECO:0007669"/>
    <property type="project" value="UniProtKB-KW"/>
</dbReference>
<dbReference type="Gene3D" id="3.30.470.30">
    <property type="entry name" value="DNA ligase/mRNA capping enzyme"/>
    <property type="match status" value="2"/>
</dbReference>
<accession>A0A060S4A5</accession>
<keyword evidence="6" id="KW-0547">Nucleotide-binding</keyword>
<keyword evidence="7" id="KW-0506">mRNA capping</keyword>
<dbReference type="VEuPathDB" id="PlasmoDB:PRG01_1414300"/>
<evidence type="ECO:0000313" key="14">
    <source>
        <dbReference type="EMBL" id="CDO66630.1"/>
    </source>
</evidence>
<dbReference type="GO" id="GO:0016787">
    <property type="term" value="F:hydrolase activity"/>
    <property type="evidence" value="ECO:0007669"/>
    <property type="project" value="UniProtKB-KW"/>
</dbReference>
<feature type="domain" description="mRNA capping enzyme adenylation" evidence="12">
    <location>
        <begin position="401"/>
        <end position="463"/>
    </location>
</feature>
<feature type="domain" description="mRNA capping enzyme C-terminal" evidence="13">
    <location>
        <begin position="467"/>
        <end position="590"/>
    </location>
</feature>
<evidence type="ECO:0000259" key="13">
    <source>
        <dbReference type="Pfam" id="PF03919"/>
    </source>
</evidence>
<dbReference type="SUPFAM" id="SSF56091">
    <property type="entry name" value="DNA ligase/mRNA capping enzyme, catalytic domain"/>
    <property type="match status" value="2"/>
</dbReference>
<comment type="subcellular location">
    <subcellularLocation>
        <location evidence="1">Nucleus</location>
    </subcellularLocation>
</comment>
<keyword evidence="5 14" id="KW-0548">Nucleotidyltransferase</keyword>
<evidence type="ECO:0000259" key="12">
    <source>
        <dbReference type="Pfam" id="PF01331"/>
    </source>
</evidence>
<dbReference type="CDD" id="cd07895">
    <property type="entry name" value="Adenylation_mRNA_capping"/>
    <property type="match status" value="1"/>
</dbReference>
<dbReference type="PhylomeDB" id="A0A060S4A5"/>
<organism evidence="14 15">
    <name type="scientific">Plasmodium reichenowi</name>
    <dbReference type="NCBI Taxonomy" id="5854"/>
    <lineage>
        <taxon>Eukaryota</taxon>
        <taxon>Sar</taxon>
        <taxon>Alveolata</taxon>
        <taxon>Apicomplexa</taxon>
        <taxon>Aconoidasida</taxon>
        <taxon>Haemosporida</taxon>
        <taxon>Plasmodiidae</taxon>
        <taxon>Plasmodium</taxon>
        <taxon>Plasmodium (Laverania)</taxon>
    </lineage>
</organism>
<dbReference type="GO" id="GO:0006370">
    <property type="term" value="P:7-methylguanosine mRNA capping"/>
    <property type="evidence" value="ECO:0007669"/>
    <property type="project" value="UniProtKB-KW"/>
</dbReference>
<keyword evidence="3" id="KW-0507">mRNA processing</keyword>
<dbReference type="Pfam" id="PF03919">
    <property type="entry name" value="mRNA_cap_C"/>
    <property type="match status" value="1"/>
</dbReference>
<dbReference type="EMBL" id="HG810775">
    <property type="protein sequence ID" value="CDO66630.1"/>
    <property type="molecule type" value="Genomic_DNA"/>
</dbReference>
<evidence type="ECO:0000256" key="2">
    <source>
        <dbReference type="ARBA" id="ARBA00012475"/>
    </source>
</evidence>
<keyword evidence="15" id="KW-1185">Reference proteome</keyword>
<sequence>MITSTYHPGEKIENEFLKEKIRSKINEMLKWKRRGFPGCNPVSLTNHNIKNLFTKEYLICEKTDGVRYFLFIASNTTFLIDRNYEIFKNDMHIPTIEDLSKKQQLTLLDGELVEDIIYNEKTGVEEKKIVYLIYDGLYIQRKDITNLSYFERLTNVYNYVITPLKKYKKSQKNKKNKNNLQTNHENESLYIELDEKDNIKKRKSNLNNMLTEEENVLISHKKNDHPHINNKNMNGVNVNGVNVNDVNMNGVNVNGVNVNGVNVNGVNVNGVNVNSVNVNGVNVNGVDVNGDNVNGVNVNGDNVNGVDVNCLNVNDFNMNNVNINSININQDFNNHNEKNNILMNHGILMEENNNGIQNIGTNDNINSLNNCNLLLYKREQHREQKEYEEEEDERSYSSDDTASTIHEEEIPFEIYLKDFYPIEKICELIKIMKKLPHYSDGIIFTPLHSPYITGNFYQLLKWKPLNLNTVDFGIETIYDEYNIPSKFELFISINGVRTSYKCYLAEYGDVYKELLQLAISNKISHYIIECYYVSKNIFSICKGENGREQKVEGGWIAQKIRFDKNIPNDISTLNKVIQSILDNITIDSLIKEISRNRKAK</sequence>
<dbReference type="EC" id="2.7.7.50" evidence="2"/>
<dbReference type="AlphaFoldDB" id="A0A060S4A5"/>
<dbReference type="InterPro" id="IPR012340">
    <property type="entry name" value="NA-bd_OB-fold"/>
</dbReference>
<reference evidence="14" key="2">
    <citation type="submission" date="2014-05" db="EMBL/GenBank/DDBJ databases">
        <title>The genome sequences of chimpanzee malaria parasites reveal the path to human adaptation.</title>
        <authorList>
            <person name="Otto T.D."/>
            <person name="Rayner J.C."/>
            <person name="Boehme U."/>
            <person name="Pain A."/>
            <person name="Spottiswoode N."/>
            <person name="Sanders M."/>
            <person name="Quail M."/>
            <person name="Ollomo B."/>
            <person name="Renaud F."/>
            <person name="Thomas A.W."/>
            <person name="Prugnolle F."/>
            <person name="Conway D.J."/>
            <person name="Newbold C."/>
            <person name="Berriman M."/>
        </authorList>
    </citation>
    <scope>NUCLEOTIDE SEQUENCE [LARGE SCALE GENOMIC DNA]</scope>
    <source>
        <strain evidence="14">CDC</strain>
    </source>
</reference>
<dbReference type="FunFam" id="3.30.470.30:FF:000020">
    <property type="entry name" value="RNA guanylyltransferase"/>
    <property type="match status" value="1"/>
</dbReference>
<dbReference type="PANTHER" id="PTHR10367:SF17">
    <property type="entry name" value="MRNA-CAPPING ENZYME"/>
    <property type="match status" value="1"/>
</dbReference>
<dbReference type="InterPro" id="IPR051029">
    <property type="entry name" value="mRNA_Capping_Enz/RNA_Phosphat"/>
</dbReference>
<evidence type="ECO:0000313" key="15">
    <source>
        <dbReference type="Proteomes" id="UP000027581"/>
    </source>
</evidence>
<keyword evidence="9" id="KW-0539">Nucleus</keyword>
<dbReference type="GO" id="GO:0004484">
    <property type="term" value="F:mRNA guanylyltransferase activity"/>
    <property type="evidence" value="ECO:0007669"/>
    <property type="project" value="UniProtKB-EC"/>
</dbReference>
<evidence type="ECO:0000256" key="5">
    <source>
        <dbReference type="ARBA" id="ARBA00022695"/>
    </source>
</evidence>
<proteinExistence type="predicted"/>
<dbReference type="SUPFAM" id="SSF141571">
    <property type="entry name" value="Pentapeptide repeat-like"/>
    <property type="match status" value="1"/>
</dbReference>
<dbReference type="PANTHER" id="PTHR10367">
    <property type="entry name" value="MRNA-CAPPING ENZYME"/>
    <property type="match status" value="1"/>
</dbReference>
<protein>
    <recommendedName>
        <fullName evidence="2">mRNA guanylyltransferase</fullName>
        <ecNumber evidence="2">2.7.7.50</ecNumber>
    </recommendedName>
</protein>
<dbReference type="GO" id="GO:0005524">
    <property type="term" value="F:ATP binding"/>
    <property type="evidence" value="ECO:0007669"/>
    <property type="project" value="InterPro"/>
</dbReference>
<dbReference type="InterPro" id="IPR001339">
    <property type="entry name" value="mRNA_cap_enzyme_adenylation"/>
</dbReference>
<comment type="catalytic activity">
    <reaction evidence="10">
        <text>a 5'-end diphospho-ribonucleoside in mRNA + GTP + H(+) = a 5'-end (5'-triphosphoguanosine)-ribonucleoside in mRNA + diphosphate</text>
        <dbReference type="Rhea" id="RHEA:67012"/>
        <dbReference type="Rhea" id="RHEA-COMP:17165"/>
        <dbReference type="Rhea" id="RHEA-COMP:17166"/>
        <dbReference type="ChEBI" id="CHEBI:15378"/>
        <dbReference type="ChEBI" id="CHEBI:33019"/>
        <dbReference type="ChEBI" id="CHEBI:37565"/>
        <dbReference type="ChEBI" id="CHEBI:167616"/>
        <dbReference type="ChEBI" id="CHEBI:167617"/>
        <dbReference type="EC" id="2.7.7.50"/>
    </reaction>
    <physiologicalReaction direction="left-to-right" evidence="10">
        <dbReference type="Rhea" id="RHEA:67013"/>
    </physiologicalReaction>
</comment>
<feature type="domain" description="mRNA capping enzyme adenylation" evidence="12">
    <location>
        <begin position="40"/>
        <end position="184"/>
    </location>
</feature>
<reference evidence="14" key="1">
    <citation type="submission" date="2014-01" db="EMBL/GenBank/DDBJ databases">
        <authorList>
            <person name="Aslett M."/>
        </authorList>
    </citation>
    <scope>NUCLEOTIDE SEQUENCE</scope>
    <source>
        <strain evidence="14">CDC</strain>
    </source>
</reference>
<evidence type="ECO:0000256" key="1">
    <source>
        <dbReference type="ARBA" id="ARBA00004123"/>
    </source>
</evidence>
<evidence type="ECO:0000256" key="3">
    <source>
        <dbReference type="ARBA" id="ARBA00022664"/>
    </source>
</evidence>
<dbReference type="InterPro" id="IPR013846">
    <property type="entry name" value="mRNA_cap_enzyme_C"/>
</dbReference>
<keyword evidence="14" id="KW-0378">Hydrolase</keyword>
<gene>
    <name evidence="14" type="primary">Pgt1</name>
    <name evidence="14" type="ORF">PRCDC_1413900</name>
</gene>
<dbReference type="GO" id="GO:0005634">
    <property type="term" value="C:nucleus"/>
    <property type="evidence" value="ECO:0007669"/>
    <property type="project" value="UniProtKB-SubCell"/>
</dbReference>
<evidence type="ECO:0000256" key="4">
    <source>
        <dbReference type="ARBA" id="ARBA00022679"/>
    </source>
</evidence>
<keyword evidence="4 14" id="KW-0808">Transferase</keyword>
<name>A0A060S4A5_PLARE</name>
<dbReference type="Proteomes" id="UP000027581">
    <property type="component" value="Unassembled WGS sequence"/>
</dbReference>
<evidence type="ECO:0000256" key="8">
    <source>
        <dbReference type="ARBA" id="ARBA00023134"/>
    </source>
</evidence>
<evidence type="ECO:0000256" key="9">
    <source>
        <dbReference type="ARBA" id="ARBA00023242"/>
    </source>
</evidence>
<evidence type="ECO:0000256" key="10">
    <source>
        <dbReference type="ARBA" id="ARBA00044624"/>
    </source>
</evidence>
<evidence type="ECO:0000256" key="6">
    <source>
        <dbReference type="ARBA" id="ARBA00022741"/>
    </source>
</evidence>
<dbReference type="Gene3D" id="2.40.50.140">
    <property type="entry name" value="Nucleic acid-binding proteins"/>
    <property type="match status" value="1"/>
</dbReference>
<dbReference type="VEuPathDB" id="PlasmoDB:PRCDC_1413900"/>